<dbReference type="Proteomes" id="UP000275078">
    <property type="component" value="Unassembled WGS sequence"/>
</dbReference>
<name>A0A3N4IJC8_ASCIM</name>
<keyword evidence="2" id="KW-0472">Membrane</keyword>
<gene>
    <name evidence="3" type="ORF">BJ508DRAFT_302151</name>
</gene>
<proteinExistence type="predicted"/>
<feature type="compositionally biased region" description="Polar residues" evidence="1">
    <location>
        <begin position="25"/>
        <end position="41"/>
    </location>
</feature>
<protein>
    <submittedName>
        <fullName evidence="3">Uncharacterized protein</fullName>
    </submittedName>
</protein>
<dbReference type="EMBL" id="ML119650">
    <property type="protein sequence ID" value="RPA86245.1"/>
    <property type="molecule type" value="Genomic_DNA"/>
</dbReference>
<organism evidence="3 4">
    <name type="scientific">Ascobolus immersus RN42</name>
    <dbReference type="NCBI Taxonomy" id="1160509"/>
    <lineage>
        <taxon>Eukaryota</taxon>
        <taxon>Fungi</taxon>
        <taxon>Dikarya</taxon>
        <taxon>Ascomycota</taxon>
        <taxon>Pezizomycotina</taxon>
        <taxon>Pezizomycetes</taxon>
        <taxon>Pezizales</taxon>
        <taxon>Ascobolaceae</taxon>
        <taxon>Ascobolus</taxon>
    </lineage>
</organism>
<keyword evidence="2" id="KW-0812">Transmembrane</keyword>
<feature type="transmembrane region" description="Helical" evidence="2">
    <location>
        <begin position="91"/>
        <end position="111"/>
    </location>
</feature>
<keyword evidence="4" id="KW-1185">Reference proteome</keyword>
<feature type="compositionally biased region" description="Polar residues" evidence="1">
    <location>
        <begin position="61"/>
        <end position="77"/>
    </location>
</feature>
<dbReference type="AlphaFoldDB" id="A0A3N4IJC8"/>
<sequence length="275" mass="29846">MSSTLGHSTGKLRFAASDDMYTPITGDSSLSSGLNTPTSSDSEAEAGETPSVMPSERRNPWSPSSLLGQQTAATTPIASSHCREEAVRPSVIFSALFAVLACYSGLLFFGLSIDLSSPPNSTESVRVNSTTGGHPTYLISLPPVYTPFPEIIVYKGAWNPTDEQTRFPEEHHDISSKIGLGDRTRSRILEQNETTVYHFETGPQHQGMVHVVAPPGKSMVLVVYKVAEKGRWNRLCFGMLRSLEPEDFLDLEERCEIEMTEEMSGEGGVEGVGGS</sequence>
<evidence type="ECO:0000313" key="4">
    <source>
        <dbReference type="Proteomes" id="UP000275078"/>
    </source>
</evidence>
<evidence type="ECO:0000313" key="3">
    <source>
        <dbReference type="EMBL" id="RPA86245.1"/>
    </source>
</evidence>
<feature type="region of interest" description="Disordered" evidence="1">
    <location>
        <begin position="25"/>
        <end position="77"/>
    </location>
</feature>
<keyword evidence="2" id="KW-1133">Transmembrane helix</keyword>
<evidence type="ECO:0000256" key="2">
    <source>
        <dbReference type="SAM" id="Phobius"/>
    </source>
</evidence>
<reference evidence="3 4" key="1">
    <citation type="journal article" date="2018" name="Nat. Ecol. Evol.">
        <title>Pezizomycetes genomes reveal the molecular basis of ectomycorrhizal truffle lifestyle.</title>
        <authorList>
            <person name="Murat C."/>
            <person name="Payen T."/>
            <person name="Noel B."/>
            <person name="Kuo A."/>
            <person name="Morin E."/>
            <person name="Chen J."/>
            <person name="Kohler A."/>
            <person name="Krizsan K."/>
            <person name="Balestrini R."/>
            <person name="Da Silva C."/>
            <person name="Montanini B."/>
            <person name="Hainaut M."/>
            <person name="Levati E."/>
            <person name="Barry K.W."/>
            <person name="Belfiori B."/>
            <person name="Cichocki N."/>
            <person name="Clum A."/>
            <person name="Dockter R.B."/>
            <person name="Fauchery L."/>
            <person name="Guy J."/>
            <person name="Iotti M."/>
            <person name="Le Tacon F."/>
            <person name="Lindquist E.A."/>
            <person name="Lipzen A."/>
            <person name="Malagnac F."/>
            <person name="Mello A."/>
            <person name="Molinier V."/>
            <person name="Miyauchi S."/>
            <person name="Poulain J."/>
            <person name="Riccioni C."/>
            <person name="Rubini A."/>
            <person name="Sitrit Y."/>
            <person name="Splivallo R."/>
            <person name="Traeger S."/>
            <person name="Wang M."/>
            <person name="Zifcakova L."/>
            <person name="Wipf D."/>
            <person name="Zambonelli A."/>
            <person name="Paolocci F."/>
            <person name="Nowrousian M."/>
            <person name="Ottonello S."/>
            <person name="Baldrian P."/>
            <person name="Spatafora J.W."/>
            <person name="Henrissat B."/>
            <person name="Nagy L.G."/>
            <person name="Aury J.M."/>
            <person name="Wincker P."/>
            <person name="Grigoriev I.V."/>
            <person name="Bonfante P."/>
            <person name="Martin F.M."/>
        </authorList>
    </citation>
    <scope>NUCLEOTIDE SEQUENCE [LARGE SCALE GENOMIC DNA]</scope>
    <source>
        <strain evidence="3 4">RN42</strain>
    </source>
</reference>
<evidence type="ECO:0000256" key="1">
    <source>
        <dbReference type="SAM" id="MobiDB-lite"/>
    </source>
</evidence>
<accession>A0A3N4IJC8</accession>